<feature type="transmembrane region" description="Helical" evidence="7">
    <location>
        <begin position="112"/>
        <end position="135"/>
    </location>
</feature>
<comment type="similarity">
    <text evidence="2">Belongs to the Rht family.</text>
</comment>
<keyword evidence="6 7" id="KW-0472">Membrane</keyword>
<dbReference type="RefSeq" id="WP_107242449.1">
    <property type="nucleotide sequence ID" value="NZ_JAKJUA010000012.1"/>
</dbReference>
<accession>A0A2T3JJJ5</accession>
<dbReference type="InterPro" id="IPR001123">
    <property type="entry name" value="LeuE-type"/>
</dbReference>
<gene>
    <name evidence="8" type="ORF">C9J12_09280</name>
</gene>
<dbReference type="OrthoDB" id="9804822at2"/>
<organism evidence="8 9">
    <name type="scientific">Photobacterium frigidiphilum</name>
    <dbReference type="NCBI Taxonomy" id="264736"/>
    <lineage>
        <taxon>Bacteria</taxon>
        <taxon>Pseudomonadati</taxon>
        <taxon>Pseudomonadota</taxon>
        <taxon>Gammaproteobacteria</taxon>
        <taxon>Vibrionales</taxon>
        <taxon>Vibrionaceae</taxon>
        <taxon>Photobacterium</taxon>
    </lineage>
</organism>
<name>A0A2T3JJJ5_9GAMM</name>
<evidence type="ECO:0000256" key="5">
    <source>
        <dbReference type="ARBA" id="ARBA00022989"/>
    </source>
</evidence>
<keyword evidence="4 7" id="KW-0812">Transmembrane</keyword>
<feature type="transmembrane region" description="Helical" evidence="7">
    <location>
        <begin position="147"/>
        <end position="173"/>
    </location>
</feature>
<evidence type="ECO:0000256" key="7">
    <source>
        <dbReference type="SAM" id="Phobius"/>
    </source>
</evidence>
<evidence type="ECO:0000256" key="6">
    <source>
        <dbReference type="ARBA" id="ARBA00023136"/>
    </source>
</evidence>
<protein>
    <submittedName>
        <fullName evidence="8">Lysine transporter LysE</fullName>
    </submittedName>
</protein>
<proteinExistence type="inferred from homology"/>
<keyword evidence="9" id="KW-1185">Reference proteome</keyword>
<dbReference type="Proteomes" id="UP000240987">
    <property type="component" value="Unassembled WGS sequence"/>
</dbReference>
<sequence>MVLQTWLLYLIAVIGLAFAPGPNGLLALTHGVLYGRSKAIWTIIGGVLGFVAVIALSMFGIGAIIQTSPSALNILKWVGGAYLIWLGIQLWRTPPVNLIISEKAIAEKKRSALFMQGAIAAVSNPKVLLFFGAFLPQFIDPQISLLTQFFVMALTFSVVEFAVEFMLASVSVYIGPWLEKRGQRFNQVCGGLFVVIGIALPLTQ</sequence>
<dbReference type="EMBL" id="PYMJ01000007">
    <property type="protein sequence ID" value="PSU49171.1"/>
    <property type="molecule type" value="Genomic_DNA"/>
</dbReference>
<keyword evidence="5 7" id="KW-1133">Transmembrane helix</keyword>
<evidence type="ECO:0000313" key="9">
    <source>
        <dbReference type="Proteomes" id="UP000240987"/>
    </source>
</evidence>
<dbReference type="Pfam" id="PF01810">
    <property type="entry name" value="LysE"/>
    <property type="match status" value="1"/>
</dbReference>
<evidence type="ECO:0000313" key="8">
    <source>
        <dbReference type="EMBL" id="PSU49171.1"/>
    </source>
</evidence>
<evidence type="ECO:0000256" key="1">
    <source>
        <dbReference type="ARBA" id="ARBA00004651"/>
    </source>
</evidence>
<feature type="transmembrane region" description="Helical" evidence="7">
    <location>
        <begin position="185"/>
        <end position="203"/>
    </location>
</feature>
<dbReference type="PIRSF" id="PIRSF006324">
    <property type="entry name" value="LeuE"/>
    <property type="match status" value="1"/>
</dbReference>
<dbReference type="PANTHER" id="PTHR30086:SF14">
    <property type="entry name" value="HOMOSERINE_HOMOSERINE LACTONE EFFLUX PROTEIN"/>
    <property type="match status" value="1"/>
</dbReference>
<dbReference type="PANTHER" id="PTHR30086">
    <property type="entry name" value="ARGININE EXPORTER PROTEIN ARGO"/>
    <property type="match status" value="1"/>
</dbReference>
<dbReference type="GO" id="GO:0042970">
    <property type="term" value="F:homoserine transmembrane transporter activity"/>
    <property type="evidence" value="ECO:0007669"/>
    <property type="project" value="TreeGrafter"/>
</dbReference>
<dbReference type="GO" id="GO:0005886">
    <property type="term" value="C:plasma membrane"/>
    <property type="evidence" value="ECO:0007669"/>
    <property type="project" value="UniProtKB-SubCell"/>
</dbReference>
<feature type="transmembrane region" description="Helical" evidence="7">
    <location>
        <begin position="40"/>
        <end position="65"/>
    </location>
</feature>
<evidence type="ECO:0000256" key="3">
    <source>
        <dbReference type="ARBA" id="ARBA00022475"/>
    </source>
</evidence>
<evidence type="ECO:0000256" key="2">
    <source>
        <dbReference type="ARBA" id="ARBA00007928"/>
    </source>
</evidence>
<evidence type="ECO:0000256" key="4">
    <source>
        <dbReference type="ARBA" id="ARBA00022692"/>
    </source>
</evidence>
<reference evidence="8 9" key="1">
    <citation type="submission" date="2018-01" db="EMBL/GenBank/DDBJ databases">
        <title>Whole genome sequencing of Histamine producing bacteria.</title>
        <authorList>
            <person name="Butler K."/>
        </authorList>
    </citation>
    <scope>NUCLEOTIDE SEQUENCE [LARGE SCALE GENOMIC DNA]</scope>
    <source>
        <strain evidence="8 9">JCM 12947</strain>
    </source>
</reference>
<comment type="subcellular location">
    <subcellularLocation>
        <location evidence="1">Cell membrane</location>
        <topology evidence="1">Multi-pass membrane protein</topology>
    </subcellularLocation>
</comment>
<dbReference type="AlphaFoldDB" id="A0A2T3JJJ5"/>
<comment type="caution">
    <text evidence="8">The sequence shown here is derived from an EMBL/GenBank/DDBJ whole genome shotgun (WGS) entry which is preliminary data.</text>
</comment>
<feature type="transmembrane region" description="Helical" evidence="7">
    <location>
        <begin position="6"/>
        <end position="28"/>
    </location>
</feature>
<keyword evidence="3" id="KW-1003">Cell membrane</keyword>